<keyword evidence="3 8" id="KW-1003">Cell membrane</keyword>
<comment type="function">
    <text evidence="8">The phosphoenolpyruvate-dependent sugar phosphotransferase system (PTS), a major carbohydrate active -transport system, catalyzes the phosphorylation of incoming sugar substrates concomitant with their translocation across the cell membrane.</text>
</comment>
<keyword evidence="6 9" id="KW-1133">Transmembrane helix</keyword>
<proteinExistence type="predicted"/>
<dbReference type="Pfam" id="PF02378">
    <property type="entry name" value="PTS_EIIC"/>
    <property type="match status" value="1"/>
</dbReference>
<reference evidence="11 12" key="1">
    <citation type="submission" date="2020-03" db="EMBL/GenBank/DDBJ databases">
        <title>Bacterial samples isolated from urine from healthy bovine heifers (Gyr breed).</title>
        <authorList>
            <person name="Giannattasio-Ferraz S."/>
            <person name="Maskeri L."/>
            <person name="Penido A."/>
            <person name="Barbosa-Stancioli E.F."/>
            <person name="Putonti C."/>
        </authorList>
    </citation>
    <scope>NUCLEOTIDE SEQUENCE [LARGE SCALE GENOMIC DNA]</scope>
    <source>
        <strain evidence="11 12">UFMG-H7</strain>
    </source>
</reference>
<feature type="transmembrane region" description="Helical" evidence="9">
    <location>
        <begin position="32"/>
        <end position="52"/>
    </location>
</feature>
<evidence type="ECO:0000256" key="1">
    <source>
        <dbReference type="ARBA" id="ARBA00004651"/>
    </source>
</evidence>
<feature type="transmembrane region" description="Helical" evidence="9">
    <location>
        <begin position="212"/>
        <end position="233"/>
    </location>
</feature>
<feature type="transmembrane region" description="Helical" evidence="9">
    <location>
        <begin position="253"/>
        <end position="276"/>
    </location>
</feature>
<dbReference type="PANTHER" id="PTHR33989">
    <property type="match status" value="1"/>
</dbReference>
<evidence type="ECO:0000313" key="12">
    <source>
        <dbReference type="Proteomes" id="UP000521358"/>
    </source>
</evidence>
<gene>
    <name evidence="11" type="ORF">HED35_07775</name>
</gene>
<evidence type="ECO:0000256" key="3">
    <source>
        <dbReference type="ARBA" id="ARBA00022475"/>
    </source>
</evidence>
<dbReference type="GO" id="GO:0008982">
    <property type="term" value="F:protein-N(PI)-phosphohistidine-sugar phosphotransferase activity"/>
    <property type="evidence" value="ECO:0007669"/>
    <property type="project" value="UniProtKB-UniRule"/>
</dbReference>
<feature type="transmembrane region" description="Helical" evidence="9">
    <location>
        <begin position="77"/>
        <end position="99"/>
    </location>
</feature>
<keyword evidence="7 8" id="KW-0472">Membrane</keyword>
<feature type="transmembrane region" description="Helical" evidence="9">
    <location>
        <begin position="428"/>
        <end position="450"/>
    </location>
</feature>
<dbReference type="InterPro" id="IPR004796">
    <property type="entry name" value="PTS_IIC_cello"/>
</dbReference>
<dbReference type="InterPro" id="IPR004501">
    <property type="entry name" value="PTS_EIIC_3"/>
</dbReference>
<dbReference type="PANTHER" id="PTHR33989:SF4">
    <property type="entry name" value="PTS SYSTEM N,N'-DIACETYLCHITOBIOSE-SPECIFIC EIIC COMPONENT"/>
    <property type="match status" value="1"/>
</dbReference>
<comment type="subcellular location">
    <subcellularLocation>
        <location evidence="1">Cell membrane</location>
        <topology evidence="1">Multi-pass membrane protein</topology>
    </subcellularLocation>
</comment>
<accession>A0A7X6D933</accession>
<feature type="transmembrane region" description="Helical" evidence="9">
    <location>
        <begin position="376"/>
        <end position="395"/>
    </location>
</feature>
<protein>
    <recommendedName>
        <fullName evidence="8">Permease IIC component</fullName>
    </recommendedName>
</protein>
<dbReference type="GO" id="GO:1902815">
    <property type="term" value="P:N,N'-diacetylchitobiose import"/>
    <property type="evidence" value="ECO:0007669"/>
    <property type="project" value="TreeGrafter"/>
</dbReference>
<evidence type="ECO:0000259" key="10">
    <source>
        <dbReference type="PROSITE" id="PS51105"/>
    </source>
</evidence>
<keyword evidence="4 8" id="KW-0762">Sugar transport</keyword>
<comment type="caution">
    <text evidence="11">The sequence shown here is derived from an EMBL/GenBank/DDBJ whole genome shotgun (WGS) entry which is preliminary data.</text>
</comment>
<evidence type="ECO:0000256" key="5">
    <source>
        <dbReference type="ARBA" id="ARBA00022692"/>
    </source>
</evidence>
<feature type="transmembrane region" description="Helical" evidence="9">
    <location>
        <begin position="320"/>
        <end position="340"/>
    </location>
</feature>
<dbReference type="GO" id="GO:0009401">
    <property type="term" value="P:phosphoenolpyruvate-dependent sugar phosphotransferase system"/>
    <property type="evidence" value="ECO:0007669"/>
    <property type="project" value="InterPro"/>
</dbReference>
<dbReference type="AlphaFoldDB" id="A0A7X6D933"/>
<dbReference type="PIRSF" id="PIRSF006351">
    <property type="entry name" value="PTS_EIIC-Cellobiose"/>
    <property type="match status" value="1"/>
</dbReference>
<dbReference type="InterPro" id="IPR003352">
    <property type="entry name" value="PTS_EIIC"/>
</dbReference>
<dbReference type="InterPro" id="IPR051088">
    <property type="entry name" value="PTS_Sugar-EIIC/EIIB"/>
</dbReference>
<evidence type="ECO:0000256" key="9">
    <source>
        <dbReference type="SAM" id="Phobius"/>
    </source>
</evidence>
<evidence type="ECO:0000256" key="8">
    <source>
        <dbReference type="PIRNR" id="PIRNR006351"/>
    </source>
</evidence>
<evidence type="ECO:0000313" key="11">
    <source>
        <dbReference type="EMBL" id="NKC67982.1"/>
    </source>
</evidence>
<evidence type="ECO:0000256" key="6">
    <source>
        <dbReference type="ARBA" id="ARBA00022989"/>
    </source>
</evidence>
<evidence type="ECO:0000256" key="4">
    <source>
        <dbReference type="ARBA" id="ARBA00022597"/>
    </source>
</evidence>
<evidence type="ECO:0000256" key="2">
    <source>
        <dbReference type="ARBA" id="ARBA00022448"/>
    </source>
</evidence>
<dbReference type="EMBL" id="JAAVMB010000008">
    <property type="protein sequence ID" value="NKC67982.1"/>
    <property type="molecule type" value="Genomic_DNA"/>
</dbReference>
<dbReference type="GO" id="GO:0005886">
    <property type="term" value="C:plasma membrane"/>
    <property type="evidence" value="ECO:0007669"/>
    <property type="project" value="UniProtKB-SubCell"/>
</dbReference>
<dbReference type="PROSITE" id="PS51105">
    <property type="entry name" value="PTS_EIIC_TYPE_3"/>
    <property type="match status" value="1"/>
</dbReference>
<dbReference type="Proteomes" id="UP000521358">
    <property type="component" value="Unassembled WGS sequence"/>
</dbReference>
<evidence type="ECO:0000256" key="7">
    <source>
        <dbReference type="ARBA" id="ARBA00023136"/>
    </source>
</evidence>
<dbReference type="NCBIfam" id="TIGR00410">
    <property type="entry name" value="lacE"/>
    <property type="match status" value="1"/>
</dbReference>
<feature type="transmembrane region" description="Helical" evidence="9">
    <location>
        <begin position="401"/>
        <end position="421"/>
    </location>
</feature>
<keyword evidence="5 9" id="KW-0812">Transmembrane</keyword>
<sequence length="459" mass="49177">MNKLVMWMEEKLVPIAGKIGNERHLVALRDGFIGTMPATMAGSIALLLNAFLRDFPGALGWDGFVTAMVPIVKLNNYVWAGSLAVVALMFSISFGYNLAKAYDVDPLAGSVVSVSAFIMGLSQTATTQLTLAEKLPGNVIKLIEEAGGTVTDGTTIGASAWGYFNFDAYLSGSGLFAAIIFGFISVVVFCRLMNKNITIKMPEAVPPAVARAFAAIIPAVAALYVASLVNFAAKELSGQSMIDLISTTIQEPLLQLSQGFGAVLLITFLIHLLWFFGIHGDNVLSPVLSTIWGNAMNQNMNAFQMGEPLPFKWVSGSFNAFVLIGGSGATLMMLVAILFFSKRAELKKVAQLSMAPGLFNINEPVMFGVPIVLNPLYMIPMIVAPCVMASVAYFATMADLVKPVAVSVIWVMPPVINAFLATGGDWRAIVLSLVNIGIGLLIWTPFIIAANKYELNDLE</sequence>
<organism evidence="11 12">
    <name type="scientific">Vagococcus fluvialis</name>
    <dbReference type="NCBI Taxonomy" id="2738"/>
    <lineage>
        <taxon>Bacteria</taxon>
        <taxon>Bacillati</taxon>
        <taxon>Bacillota</taxon>
        <taxon>Bacilli</taxon>
        <taxon>Lactobacillales</taxon>
        <taxon>Enterococcaceae</taxon>
        <taxon>Vagococcus</taxon>
    </lineage>
</organism>
<keyword evidence="2 8" id="KW-0813">Transport</keyword>
<feature type="transmembrane region" description="Helical" evidence="9">
    <location>
        <begin position="168"/>
        <end position="192"/>
    </location>
</feature>
<feature type="domain" description="PTS EIIC type-3" evidence="10">
    <location>
        <begin position="8"/>
        <end position="446"/>
    </location>
</feature>
<name>A0A7X6D933_9ENTE</name>
<dbReference type="RefSeq" id="WP_167807192.1">
    <property type="nucleotide sequence ID" value="NZ_JAAVMB010000008.1"/>
</dbReference>